<dbReference type="SUPFAM" id="SSF47413">
    <property type="entry name" value="lambda repressor-like DNA-binding domains"/>
    <property type="match status" value="1"/>
</dbReference>
<protein>
    <submittedName>
        <fullName evidence="4">Transcriptional regulator with XRE-family HTH domain</fullName>
    </submittedName>
</protein>
<feature type="transmembrane region" description="Helical" evidence="2">
    <location>
        <begin position="128"/>
        <end position="151"/>
    </location>
</feature>
<feature type="transmembrane region" description="Helical" evidence="2">
    <location>
        <begin position="346"/>
        <end position="371"/>
    </location>
</feature>
<dbReference type="InterPro" id="IPR010982">
    <property type="entry name" value="Lambda_DNA-bd_dom_sf"/>
</dbReference>
<dbReference type="InterPro" id="IPR001387">
    <property type="entry name" value="Cro/C1-type_HTH"/>
</dbReference>
<proteinExistence type="predicted"/>
<organism evidence="4 5">
    <name type="scientific">Microbacterium paludicola</name>
    <dbReference type="NCBI Taxonomy" id="300019"/>
    <lineage>
        <taxon>Bacteria</taxon>
        <taxon>Bacillati</taxon>
        <taxon>Actinomycetota</taxon>
        <taxon>Actinomycetes</taxon>
        <taxon>Micrococcales</taxon>
        <taxon>Microbacteriaceae</taxon>
        <taxon>Microbacterium</taxon>
    </lineage>
</organism>
<evidence type="ECO:0000259" key="3">
    <source>
        <dbReference type="PROSITE" id="PS50943"/>
    </source>
</evidence>
<dbReference type="InterPro" id="IPR050807">
    <property type="entry name" value="TransReg_Diox_bact_type"/>
</dbReference>
<keyword evidence="2" id="KW-1133">Transmembrane helix</keyword>
<keyword evidence="1" id="KW-0238">DNA-binding</keyword>
<feature type="domain" description="HTH cro/C1-type" evidence="3">
    <location>
        <begin position="49"/>
        <end position="103"/>
    </location>
</feature>
<dbReference type="Gene3D" id="1.10.260.40">
    <property type="entry name" value="lambda repressor-like DNA-binding domains"/>
    <property type="match status" value="1"/>
</dbReference>
<dbReference type="EMBL" id="JAVIZA010000001">
    <property type="protein sequence ID" value="MDR6167469.1"/>
    <property type="molecule type" value="Genomic_DNA"/>
</dbReference>
<feature type="transmembrane region" description="Helical" evidence="2">
    <location>
        <begin position="207"/>
        <end position="230"/>
    </location>
</feature>
<feature type="transmembrane region" description="Helical" evidence="2">
    <location>
        <begin position="271"/>
        <end position="293"/>
    </location>
</feature>
<feature type="transmembrane region" description="Helical" evidence="2">
    <location>
        <begin position="305"/>
        <end position="326"/>
    </location>
</feature>
<evidence type="ECO:0000313" key="5">
    <source>
        <dbReference type="Proteomes" id="UP001260188"/>
    </source>
</evidence>
<feature type="transmembrane region" description="Helical" evidence="2">
    <location>
        <begin position="242"/>
        <end position="265"/>
    </location>
</feature>
<dbReference type="Pfam" id="PF01381">
    <property type="entry name" value="HTH_3"/>
    <property type="match status" value="1"/>
</dbReference>
<keyword evidence="2" id="KW-0812">Transmembrane</keyword>
<dbReference type="SMART" id="SM00530">
    <property type="entry name" value="HTH_XRE"/>
    <property type="match status" value="1"/>
</dbReference>
<feature type="transmembrane region" description="Helical" evidence="2">
    <location>
        <begin position="157"/>
        <end position="177"/>
    </location>
</feature>
<evidence type="ECO:0000313" key="4">
    <source>
        <dbReference type="EMBL" id="MDR6167469.1"/>
    </source>
</evidence>
<keyword evidence="5" id="KW-1185">Reference proteome</keyword>
<comment type="caution">
    <text evidence="4">The sequence shown here is derived from an EMBL/GenBank/DDBJ whole genome shotgun (WGS) entry which is preliminary data.</text>
</comment>
<keyword evidence="2" id="KW-0472">Membrane</keyword>
<dbReference type="Proteomes" id="UP001260188">
    <property type="component" value="Unassembled WGS sequence"/>
</dbReference>
<dbReference type="CDD" id="cd00093">
    <property type="entry name" value="HTH_XRE"/>
    <property type="match status" value="1"/>
</dbReference>
<dbReference type="PANTHER" id="PTHR46797">
    <property type="entry name" value="HTH-TYPE TRANSCRIPTIONAL REGULATOR"/>
    <property type="match status" value="1"/>
</dbReference>
<name>A0ABU1I0Q6_9MICO</name>
<evidence type="ECO:0000256" key="1">
    <source>
        <dbReference type="ARBA" id="ARBA00023125"/>
    </source>
</evidence>
<dbReference type="PROSITE" id="PS50943">
    <property type="entry name" value="HTH_CROC1"/>
    <property type="match status" value="1"/>
</dbReference>
<accession>A0ABU1I0Q6</accession>
<dbReference type="PANTHER" id="PTHR46797:SF1">
    <property type="entry name" value="METHYLPHOSPHONATE SYNTHASE"/>
    <property type="match status" value="1"/>
</dbReference>
<gene>
    <name evidence="4" type="ORF">QE367_001673</name>
</gene>
<sequence length="385" mass="39426">MVEPRPGRVGAVSAWCAEPGGGALSDVNETHEAGSPEVGTHKGDVGRFLAGARRAAGLTQKELAARVFVTESAVSKWERGLSYPDLATLGPLARALGVTEGELVSASADDRGRLDAHQARVHRRWRAAVLWTTIGAYAVALVATFVTNLAVEHTLSWFWIVAAAVALAFSLTTLPLLVTGRRGWTTLAAALASLGLLLASIEALTSAGFLGVTGAAILFAVVVIWGPLALRSFGSPGLRRHAAVIAVLADAAAVTAFLAVVLWAAGDADAFGGIVLPLVGFGAAIALLVVGVLRYLPLRGLLRGASACVIGAALAVSAGPVVDVVLDHTPFELAPVDLATWSAVTLNGNITAVIAFAFLATALLLVGVSVVSAHRARPESDAVTV</sequence>
<evidence type="ECO:0000256" key="2">
    <source>
        <dbReference type="SAM" id="Phobius"/>
    </source>
</evidence>
<feature type="transmembrane region" description="Helical" evidence="2">
    <location>
        <begin position="184"/>
        <end position="201"/>
    </location>
</feature>
<reference evidence="4 5" key="1">
    <citation type="submission" date="2023-08" db="EMBL/GenBank/DDBJ databases">
        <title>Functional and genomic diversity of the sorghum phyllosphere microbiome.</title>
        <authorList>
            <person name="Shade A."/>
        </authorList>
    </citation>
    <scope>NUCLEOTIDE SEQUENCE [LARGE SCALE GENOMIC DNA]</scope>
    <source>
        <strain evidence="4 5">SORGH_AS_0919</strain>
    </source>
</reference>